<protein>
    <submittedName>
        <fullName evidence="3">Adenylate/guanylate cyclase domain-containing protein</fullName>
        <ecNumber evidence="3">4.6.1.-</ecNumber>
    </submittedName>
</protein>
<dbReference type="PROSITE" id="PS50125">
    <property type="entry name" value="GUANYLATE_CYCLASE_2"/>
    <property type="match status" value="1"/>
</dbReference>
<dbReference type="CDD" id="cd07302">
    <property type="entry name" value="CHD"/>
    <property type="match status" value="1"/>
</dbReference>
<dbReference type="GO" id="GO:0006171">
    <property type="term" value="P:cAMP biosynthetic process"/>
    <property type="evidence" value="ECO:0007669"/>
    <property type="project" value="TreeGrafter"/>
</dbReference>
<dbReference type="SMART" id="SM00044">
    <property type="entry name" value="CYCc"/>
    <property type="match status" value="1"/>
</dbReference>
<proteinExistence type="predicted"/>
<dbReference type="SUPFAM" id="SSF55073">
    <property type="entry name" value="Nucleotide cyclase"/>
    <property type="match status" value="1"/>
</dbReference>
<dbReference type="PANTHER" id="PTHR43081:SF1">
    <property type="entry name" value="ADENYLATE CYCLASE, TERMINAL-DIFFERENTIATION SPECIFIC"/>
    <property type="match status" value="1"/>
</dbReference>
<dbReference type="InterPro" id="IPR029787">
    <property type="entry name" value="Nucleotide_cyclase"/>
</dbReference>
<evidence type="ECO:0000256" key="1">
    <source>
        <dbReference type="SAM" id="Phobius"/>
    </source>
</evidence>
<feature type="transmembrane region" description="Helical" evidence="1">
    <location>
        <begin position="348"/>
        <end position="368"/>
    </location>
</feature>
<keyword evidence="1" id="KW-0812">Transmembrane</keyword>
<feature type="transmembrane region" description="Helical" evidence="1">
    <location>
        <begin position="375"/>
        <end position="395"/>
    </location>
</feature>
<dbReference type="InterPro" id="IPR050697">
    <property type="entry name" value="Adenylyl/Guanylyl_Cyclase_3/4"/>
</dbReference>
<dbReference type="EC" id="4.6.1.-" evidence="3"/>
<dbReference type="PANTHER" id="PTHR43081">
    <property type="entry name" value="ADENYLATE CYCLASE, TERMINAL-DIFFERENTIATION SPECIFIC-RELATED"/>
    <property type="match status" value="1"/>
</dbReference>
<dbReference type="RefSeq" id="WP_368647510.1">
    <property type="nucleotide sequence ID" value="NZ_CP158255.1"/>
</dbReference>
<dbReference type="Gene3D" id="3.30.70.1230">
    <property type="entry name" value="Nucleotide cyclase"/>
    <property type="match status" value="1"/>
</dbReference>
<feature type="transmembrane region" description="Helical" evidence="1">
    <location>
        <begin position="401"/>
        <end position="426"/>
    </location>
</feature>
<keyword evidence="1" id="KW-0472">Membrane</keyword>
<keyword evidence="3" id="KW-0456">Lyase</keyword>
<dbReference type="SMART" id="SM01080">
    <property type="entry name" value="CHASE2"/>
    <property type="match status" value="1"/>
</dbReference>
<evidence type="ECO:0000313" key="3">
    <source>
        <dbReference type="EMBL" id="XDJ51428.1"/>
    </source>
</evidence>
<dbReference type="InterPro" id="IPR001054">
    <property type="entry name" value="A/G_cyclase"/>
</dbReference>
<feature type="domain" description="Guanylate cyclase" evidence="2">
    <location>
        <begin position="466"/>
        <end position="598"/>
    </location>
</feature>
<keyword evidence="1" id="KW-1133">Transmembrane helix</keyword>
<dbReference type="GO" id="GO:0035556">
    <property type="term" value="P:intracellular signal transduction"/>
    <property type="evidence" value="ECO:0007669"/>
    <property type="project" value="InterPro"/>
</dbReference>
<gene>
    <name evidence="3" type="ORF">ABRZ09_06210</name>
</gene>
<dbReference type="GO" id="GO:0004016">
    <property type="term" value="F:adenylate cyclase activity"/>
    <property type="evidence" value="ECO:0007669"/>
    <property type="project" value="UniProtKB-ARBA"/>
</dbReference>
<dbReference type="Pfam" id="PF00211">
    <property type="entry name" value="Guanylate_cyc"/>
    <property type="match status" value="1"/>
</dbReference>
<dbReference type="Pfam" id="PF05226">
    <property type="entry name" value="CHASE2"/>
    <property type="match status" value="1"/>
</dbReference>
<sequence length="722" mass="78286">MLWQAQAFRQPDRGGPLNRLDAVLYDWRFEMLPPQREAVLPIVIIDLDEATQQREGRWPWDRAKVAQLIQALRERGAALIGFDVVFSEPGPNPVRQMLQAGTLPAGLQSTLAGHAEDFDGDAILARTLDPFVLLGFFLHADGGDAGQLPAPFMVLPPEVQAATTIRALPDYTSSLPQLIAAGAGSGFVVAIPDPDGVVRRMPMILRHGADVYPALSLEMARLALGAPWLRLEQAGRGDQQVATGILIGRHVRVPVDERGDLLVPYRGRAGSFPTISATGVLRGDAPPERLAILQDALVLVGTSALGLADLRTTPLQTGYPGVEAHANVLDALLQAALGRDVLYVQPDWTPGVVLILMLVLGLVLALGLPGRSLRCMVSYAAACLLALGTLNGWAWDHQHMALPLAAPTMLVMLLALLNLIGGYVAANRQKRAIQTLFGEYVPAVHVARMVARPDQVSQAGELRDMTVLFADVRNFTATSEHLSAGELKTVLNRYLTAVTEAIFEHQGTIDKYVGDLVMAFWNAPLDDPDHADHAVRAALAMQERLAVLRAAFQAEGLPALKMGIGLNTGPMNVGDMGSRYRRAYTVLGDAVNLGSRLEGLTAFYGVPILVSDHVRRLAPRFAYRLVDRVRVKGRRGVLDISQPLAALPVADAALMERATAFEQAVLDYRARRWEAARAAFSALAAQWPEDQTLCGLYLERMAAVDPADLPADWDVVHDHVHK</sequence>
<name>A0AB39DBZ9_9BURK</name>
<dbReference type="AlphaFoldDB" id="A0AB39DBZ9"/>
<dbReference type="EMBL" id="CP158255">
    <property type="protein sequence ID" value="XDJ51428.1"/>
    <property type="molecule type" value="Genomic_DNA"/>
</dbReference>
<organism evidence="3">
    <name type="scientific">Castellaniella ginsengisoli</name>
    <dbReference type="NCBI Taxonomy" id="546114"/>
    <lineage>
        <taxon>Bacteria</taxon>
        <taxon>Pseudomonadati</taxon>
        <taxon>Pseudomonadota</taxon>
        <taxon>Betaproteobacteria</taxon>
        <taxon>Burkholderiales</taxon>
        <taxon>Alcaligenaceae</taxon>
        <taxon>Castellaniella</taxon>
    </lineage>
</organism>
<accession>A0AB39DBZ9</accession>
<dbReference type="InterPro" id="IPR007890">
    <property type="entry name" value="CHASE2"/>
</dbReference>
<evidence type="ECO:0000259" key="2">
    <source>
        <dbReference type="PROSITE" id="PS50125"/>
    </source>
</evidence>
<reference evidence="3" key="1">
    <citation type="submission" date="2024-05" db="EMBL/GenBank/DDBJ databases">
        <authorList>
            <person name="Luo Y.-C."/>
            <person name="Nicholds J."/>
            <person name="Mortimer T."/>
            <person name="Maboni G."/>
        </authorList>
    </citation>
    <scope>NUCLEOTIDE SEQUENCE</scope>
    <source>
        <strain evidence="3">151108</strain>
    </source>
</reference>